<dbReference type="Proteomes" id="UP000002358">
    <property type="component" value="Chromosome 2"/>
</dbReference>
<name>A0A7M6UFQ4_NASVI</name>
<dbReference type="SMR" id="A0A7M6UFQ4"/>
<evidence type="ECO:0000256" key="5">
    <source>
        <dbReference type="ARBA" id="ARBA00023098"/>
    </source>
</evidence>
<comment type="similarity">
    <text evidence="1">Belongs to the AB hydrolase superfamily. Lipase family.</text>
</comment>
<keyword evidence="2 7" id="KW-0732">Signal</keyword>
<dbReference type="SUPFAM" id="SSF53474">
    <property type="entry name" value="alpha/beta-Hydrolases"/>
    <property type="match status" value="1"/>
</dbReference>
<dbReference type="InterPro" id="IPR006693">
    <property type="entry name" value="AB_hydrolase_lipase"/>
</dbReference>
<evidence type="ECO:0000259" key="8">
    <source>
        <dbReference type="Pfam" id="PF04083"/>
    </source>
</evidence>
<keyword evidence="3" id="KW-0378">Hydrolase</keyword>
<dbReference type="AlphaFoldDB" id="A0A7M6UFQ4"/>
<proteinExistence type="inferred from homology"/>
<feature type="signal peptide" evidence="7">
    <location>
        <begin position="1"/>
        <end position="19"/>
    </location>
</feature>
<keyword evidence="6" id="KW-0325">Glycoprotein</keyword>
<dbReference type="InParanoid" id="A0A7M6UFQ4"/>
<evidence type="ECO:0000256" key="6">
    <source>
        <dbReference type="ARBA" id="ARBA00023180"/>
    </source>
</evidence>
<evidence type="ECO:0000256" key="3">
    <source>
        <dbReference type="ARBA" id="ARBA00022801"/>
    </source>
</evidence>
<evidence type="ECO:0000313" key="9">
    <source>
        <dbReference type="EnsemblMetazoa" id="NP_001154991"/>
    </source>
</evidence>
<feature type="chain" id="PRO_5029753747" description="Partial AB-hydrolase lipase domain-containing protein" evidence="7">
    <location>
        <begin position="20"/>
        <end position="457"/>
    </location>
</feature>
<reference evidence="9" key="1">
    <citation type="submission" date="2021-01" db="UniProtKB">
        <authorList>
            <consortium name="EnsemblMetazoa"/>
        </authorList>
    </citation>
    <scope>IDENTIFICATION</scope>
</reference>
<evidence type="ECO:0000256" key="7">
    <source>
        <dbReference type="SAM" id="SignalP"/>
    </source>
</evidence>
<sequence>MHYFNLCCWALLFFTEAFALKVEEVFFPIRNFSSDIIDFINNPVYGRPEFDLERVSYWDFNNDQEHNRRLLERRKKFENQTSFWDPEQNYHKLPLMTADINAILSSSGYKAKEHFVETDDGYNLTLHRIIRDDEEPSESTGNGVVFIQHGLLLSSDAYVLQNRKKNLVHTLVENNYDVWLGNARGNSYSRSHSIYNTNESAFWDFSFHEVGVQDLRHSIDYVLTKTKSRYLSFIGYSIGATESYVLISKYPEFNEKIRLLISISPLLFWERPDDDDTQIDEIIEKIENLGDNFDGGDSDDTRTDELYPLSSYMAYFAYHVRERCGETLSTIFGDLHIRIDTATCSLLMRHMPAGTSKKNLIHLLQLIKSGRFQEYDDGLGGEEYDLSKITLPHAVFVGPDEKFLYKKDINELQNRFPSSVIYKFKYPSGSYMNDLDYPFSEASKTIADAVKNLLPLY</sequence>
<evidence type="ECO:0000256" key="1">
    <source>
        <dbReference type="ARBA" id="ARBA00010701"/>
    </source>
</evidence>
<dbReference type="OrthoDB" id="9974421at2759"/>
<dbReference type="PANTHER" id="PTHR11005">
    <property type="entry name" value="LYSOSOMAL ACID LIPASE-RELATED"/>
    <property type="match status" value="1"/>
</dbReference>
<dbReference type="EnsemblMetazoa" id="NM_001161519">
    <property type="protein sequence ID" value="NP_001154991"/>
    <property type="gene ID" value="LOC100301996"/>
</dbReference>
<keyword evidence="4" id="KW-0442">Lipid degradation</keyword>
<dbReference type="Pfam" id="PF04083">
    <property type="entry name" value="Abhydro_lipase"/>
    <property type="match status" value="1"/>
</dbReference>
<accession>A0A7M6UFQ4</accession>
<dbReference type="KEGG" id="nvi:100301996"/>
<keyword evidence="5" id="KW-0443">Lipid metabolism</keyword>
<evidence type="ECO:0000256" key="2">
    <source>
        <dbReference type="ARBA" id="ARBA00022729"/>
    </source>
</evidence>
<dbReference type="OMA" id="WHEDIDM"/>
<keyword evidence="10" id="KW-1185">Reference proteome</keyword>
<organism evidence="9 10">
    <name type="scientific">Nasonia vitripennis</name>
    <name type="common">Parasitic wasp</name>
    <dbReference type="NCBI Taxonomy" id="7425"/>
    <lineage>
        <taxon>Eukaryota</taxon>
        <taxon>Metazoa</taxon>
        <taxon>Ecdysozoa</taxon>
        <taxon>Arthropoda</taxon>
        <taxon>Hexapoda</taxon>
        <taxon>Insecta</taxon>
        <taxon>Pterygota</taxon>
        <taxon>Neoptera</taxon>
        <taxon>Endopterygota</taxon>
        <taxon>Hymenoptera</taxon>
        <taxon>Apocrita</taxon>
        <taxon>Proctotrupomorpha</taxon>
        <taxon>Chalcidoidea</taxon>
        <taxon>Pteromalidae</taxon>
        <taxon>Pteromalinae</taxon>
        <taxon>Nasonia</taxon>
    </lineage>
</organism>
<feature type="domain" description="Partial AB-hydrolase lipase" evidence="8">
    <location>
        <begin position="101"/>
        <end position="161"/>
    </location>
</feature>
<dbReference type="GO" id="GO:0016042">
    <property type="term" value="P:lipid catabolic process"/>
    <property type="evidence" value="ECO:0007669"/>
    <property type="project" value="UniProtKB-KW"/>
</dbReference>
<evidence type="ECO:0000313" key="10">
    <source>
        <dbReference type="Proteomes" id="UP000002358"/>
    </source>
</evidence>
<dbReference type="InterPro" id="IPR029058">
    <property type="entry name" value="AB_hydrolase_fold"/>
</dbReference>
<dbReference type="FunFam" id="3.40.50.1820:FF:000057">
    <property type="entry name" value="Lipase"/>
    <property type="match status" value="1"/>
</dbReference>
<evidence type="ECO:0000256" key="4">
    <source>
        <dbReference type="ARBA" id="ARBA00022963"/>
    </source>
</evidence>
<dbReference type="Gene3D" id="3.40.50.1820">
    <property type="entry name" value="alpha/beta hydrolase"/>
    <property type="match status" value="1"/>
</dbReference>
<protein>
    <recommendedName>
        <fullName evidence="8">Partial AB-hydrolase lipase domain-containing protein</fullName>
    </recommendedName>
</protein>
<gene>
    <name evidence="9" type="primary">100301996</name>
</gene>
<dbReference type="GO" id="GO:0016787">
    <property type="term" value="F:hydrolase activity"/>
    <property type="evidence" value="ECO:0007669"/>
    <property type="project" value="UniProtKB-KW"/>
</dbReference>